<dbReference type="GO" id="GO:0004129">
    <property type="term" value="F:cytochrome-c oxidase activity"/>
    <property type="evidence" value="ECO:0007669"/>
    <property type="project" value="InterPro"/>
</dbReference>
<evidence type="ECO:0000259" key="6">
    <source>
        <dbReference type="Pfam" id="PF00510"/>
    </source>
</evidence>
<sequence length="55" mass="6522">RDVLREATFQGCHSIYVFKSIKIGIILFIKNRDNLISEIFFYLFFLSIFSLIFSP</sequence>
<evidence type="ECO:0000256" key="5">
    <source>
        <dbReference type="SAM" id="Phobius"/>
    </source>
</evidence>
<evidence type="ECO:0000313" key="7">
    <source>
        <dbReference type="EMBL" id="KAG5336714.1"/>
    </source>
</evidence>
<proteinExistence type="predicted"/>
<dbReference type="Pfam" id="PF00510">
    <property type="entry name" value="COX3"/>
    <property type="match status" value="1"/>
</dbReference>
<name>A0A836G049_9HYME</name>
<reference evidence="7" key="1">
    <citation type="submission" date="2020-03" db="EMBL/GenBank/DDBJ databases">
        <title>Relaxed selection underlies rapid genomic changes in the transitions from sociality to social parasitism in ants.</title>
        <authorList>
            <person name="Bi X."/>
        </authorList>
    </citation>
    <scope>NUCLEOTIDE SEQUENCE</scope>
    <source>
        <strain evidence="7">BGI-DK2014a</strain>
        <tissue evidence="7">Whole body</tissue>
    </source>
</reference>
<feature type="domain" description="Heme-copper oxidase subunit III family profile" evidence="6">
    <location>
        <begin position="1"/>
        <end position="49"/>
    </location>
</feature>
<dbReference type="Proteomes" id="UP000669903">
    <property type="component" value="Unassembled WGS sequence"/>
</dbReference>
<dbReference type="SUPFAM" id="SSF81452">
    <property type="entry name" value="Cytochrome c oxidase subunit III-like"/>
    <property type="match status" value="1"/>
</dbReference>
<evidence type="ECO:0000256" key="4">
    <source>
        <dbReference type="ARBA" id="ARBA00023136"/>
    </source>
</evidence>
<dbReference type="AlphaFoldDB" id="A0A836G049"/>
<protein>
    <submittedName>
        <fullName evidence="7">COX3 oxidase</fullName>
    </submittedName>
</protein>
<evidence type="ECO:0000256" key="3">
    <source>
        <dbReference type="ARBA" id="ARBA00022989"/>
    </source>
</evidence>
<dbReference type="GO" id="GO:0016020">
    <property type="term" value="C:membrane"/>
    <property type="evidence" value="ECO:0007669"/>
    <property type="project" value="UniProtKB-SubCell"/>
</dbReference>
<keyword evidence="3 5" id="KW-1133">Transmembrane helix</keyword>
<dbReference type="EMBL" id="JAANIC010004015">
    <property type="protein sequence ID" value="KAG5336714.1"/>
    <property type="molecule type" value="Genomic_DNA"/>
</dbReference>
<feature type="transmembrane region" description="Helical" evidence="5">
    <location>
        <begin position="35"/>
        <end position="53"/>
    </location>
</feature>
<keyword evidence="8" id="KW-1185">Reference proteome</keyword>
<feature type="non-terminal residue" evidence="7">
    <location>
        <position position="55"/>
    </location>
</feature>
<accession>A0A836G049</accession>
<keyword evidence="4 5" id="KW-0472">Membrane</keyword>
<evidence type="ECO:0000256" key="2">
    <source>
        <dbReference type="ARBA" id="ARBA00022692"/>
    </source>
</evidence>
<comment type="caution">
    <text evidence="7">The sequence shown here is derived from an EMBL/GenBank/DDBJ whole genome shotgun (WGS) entry which is preliminary data.</text>
</comment>
<feature type="non-terminal residue" evidence="7">
    <location>
        <position position="1"/>
    </location>
</feature>
<dbReference type="InterPro" id="IPR000298">
    <property type="entry name" value="Cyt_c_oxidase-like_su3"/>
</dbReference>
<organism evidence="7 8">
    <name type="scientific">Acromyrmex charruanus</name>
    <dbReference type="NCBI Taxonomy" id="2715315"/>
    <lineage>
        <taxon>Eukaryota</taxon>
        <taxon>Metazoa</taxon>
        <taxon>Ecdysozoa</taxon>
        <taxon>Arthropoda</taxon>
        <taxon>Hexapoda</taxon>
        <taxon>Insecta</taxon>
        <taxon>Pterygota</taxon>
        <taxon>Neoptera</taxon>
        <taxon>Endopterygota</taxon>
        <taxon>Hymenoptera</taxon>
        <taxon>Apocrita</taxon>
        <taxon>Aculeata</taxon>
        <taxon>Formicoidea</taxon>
        <taxon>Formicidae</taxon>
        <taxon>Myrmicinae</taxon>
        <taxon>Acromyrmex</taxon>
    </lineage>
</organism>
<comment type="subcellular location">
    <subcellularLocation>
        <location evidence="1">Membrane</location>
        <topology evidence="1">Multi-pass membrane protein</topology>
    </subcellularLocation>
</comment>
<evidence type="ECO:0000256" key="1">
    <source>
        <dbReference type="ARBA" id="ARBA00004141"/>
    </source>
</evidence>
<keyword evidence="2 5" id="KW-0812">Transmembrane</keyword>
<dbReference type="InterPro" id="IPR035973">
    <property type="entry name" value="Cyt_c_oxidase_su3-like_sf"/>
</dbReference>
<evidence type="ECO:0000313" key="8">
    <source>
        <dbReference type="Proteomes" id="UP000669903"/>
    </source>
</evidence>
<gene>
    <name evidence="7" type="primary">Coiii_3</name>
    <name evidence="7" type="ORF">G6Z76_0011833</name>
</gene>